<comment type="caution">
    <text evidence="7">The sequence shown here is derived from an EMBL/GenBank/DDBJ whole genome shotgun (WGS) entry which is preliminary data.</text>
</comment>
<keyword evidence="3 7" id="KW-0255">Endonuclease</keyword>
<dbReference type="EC" id="3.1.21.4" evidence="6"/>
<evidence type="ECO:0000313" key="8">
    <source>
        <dbReference type="Proteomes" id="UP000576550"/>
    </source>
</evidence>
<keyword evidence="2" id="KW-0680">Restriction system</keyword>
<dbReference type="Pfam" id="PF09520">
    <property type="entry name" value="RE_TdeIII"/>
    <property type="match status" value="1"/>
</dbReference>
<keyword evidence="1" id="KW-0540">Nuclease</keyword>
<dbReference type="EMBL" id="DUTP01000005">
    <property type="protein sequence ID" value="HHX99580.1"/>
    <property type="molecule type" value="Genomic_DNA"/>
</dbReference>
<keyword evidence="4" id="KW-0378">Hydrolase</keyword>
<organism evidence="7 8">
    <name type="scientific">Candidatus Dojkabacteria bacterium</name>
    <dbReference type="NCBI Taxonomy" id="2099670"/>
    <lineage>
        <taxon>Bacteria</taxon>
        <taxon>Candidatus Dojkabacteria</taxon>
    </lineage>
</organism>
<sequence length="264" mass="31094">MNDEVKILINKVVKNILMKMGSQETIKKLDDKHTKKIHFIPKSYRIFGGILQSMNIQLGNFIEELMSLLIENEEEYEIVAEYSGKKSSAFVLSNNNESRIDNYISKCQLEPEGYCITEFPKLQQSILEDTDIKQNTFKHDIDLLFKNKTTGTYYYLEIKYNDDHDTGKFVDINRKFIKTYAYLVKELGITDRNGLVPILFFFNNKKMKNNPYIPESTNIRRGERFFSEFLSNINYDDLNNYMTSLSESNETKKMFDNLYDKVIK</sequence>
<evidence type="ECO:0000256" key="2">
    <source>
        <dbReference type="ARBA" id="ARBA00022747"/>
    </source>
</evidence>
<evidence type="ECO:0000256" key="4">
    <source>
        <dbReference type="ARBA" id="ARBA00022801"/>
    </source>
</evidence>
<evidence type="ECO:0000256" key="5">
    <source>
        <dbReference type="ARBA" id="ARBA00093760"/>
    </source>
</evidence>
<dbReference type="GO" id="GO:0004519">
    <property type="term" value="F:endonuclease activity"/>
    <property type="evidence" value="ECO:0007669"/>
    <property type="project" value="UniProtKB-KW"/>
</dbReference>
<dbReference type="InterPro" id="IPR019045">
    <property type="entry name" value="Restrct_endonuc_II_HinfI"/>
</dbReference>
<evidence type="ECO:0000256" key="6">
    <source>
        <dbReference type="ARBA" id="ARBA00093790"/>
    </source>
</evidence>
<accession>A0A832QEC2</accession>
<dbReference type="NCBIfam" id="NF045831">
    <property type="entry name" value="restrict_HinfI"/>
    <property type="match status" value="1"/>
</dbReference>
<dbReference type="InterPro" id="IPR054785">
    <property type="entry name" value="HinfI"/>
</dbReference>
<dbReference type="AlphaFoldDB" id="A0A832QEC2"/>
<dbReference type="Proteomes" id="UP000576550">
    <property type="component" value="Unassembled WGS sequence"/>
</dbReference>
<reference evidence="7 8" key="1">
    <citation type="journal article" date="2020" name="Biotechnol. Biofuels">
        <title>New insights from the biogas microbiome by comprehensive genome-resolved metagenomics of nearly 1600 species originating from multiple anaerobic digesters.</title>
        <authorList>
            <person name="Campanaro S."/>
            <person name="Treu L."/>
            <person name="Rodriguez-R L.M."/>
            <person name="Kovalovszki A."/>
            <person name="Ziels R.M."/>
            <person name="Maus I."/>
            <person name="Zhu X."/>
            <person name="Kougias P.G."/>
            <person name="Basile A."/>
            <person name="Luo G."/>
            <person name="Schluter A."/>
            <person name="Konstantinidis K.T."/>
            <person name="Angelidaki I."/>
        </authorList>
    </citation>
    <scope>NUCLEOTIDE SEQUENCE [LARGE SCALE GENOMIC DNA]</scope>
    <source>
        <strain evidence="7">AS05jafATM_89</strain>
    </source>
</reference>
<evidence type="ECO:0000313" key="7">
    <source>
        <dbReference type="EMBL" id="HHX99580.1"/>
    </source>
</evidence>
<comment type="catalytic activity">
    <reaction evidence="5">
        <text>Endonucleolytic cleavage of DNA to give specific double-stranded fragments with terminal 5'-phosphates.</text>
        <dbReference type="EC" id="3.1.21.4"/>
    </reaction>
</comment>
<gene>
    <name evidence="7" type="ORF">GX533_02815</name>
</gene>
<proteinExistence type="predicted"/>
<protein>
    <recommendedName>
        <fullName evidence="6">type II site-specific deoxyribonuclease</fullName>
        <ecNumber evidence="6">3.1.21.4</ecNumber>
    </recommendedName>
</protein>
<evidence type="ECO:0000256" key="3">
    <source>
        <dbReference type="ARBA" id="ARBA00022759"/>
    </source>
</evidence>
<evidence type="ECO:0000256" key="1">
    <source>
        <dbReference type="ARBA" id="ARBA00022722"/>
    </source>
</evidence>
<name>A0A832QEC2_9BACT</name>